<protein>
    <submittedName>
        <fullName evidence="2">Protein of uncharacterized function (DUF3159)</fullName>
    </submittedName>
</protein>
<accession>A0A448HE59</accession>
<dbReference type="RefSeq" id="WP_232009841.1">
    <property type="nucleotide sequence ID" value="NZ_LR134350.1"/>
</dbReference>
<proteinExistence type="predicted"/>
<name>A0A448HE59_9ACTO</name>
<evidence type="ECO:0000313" key="2">
    <source>
        <dbReference type="EMBL" id="VEG26415.1"/>
    </source>
</evidence>
<dbReference type="Pfam" id="PF11361">
    <property type="entry name" value="DUF3159"/>
    <property type="match status" value="1"/>
</dbReference>
<evidence type="ECO:0000256" key="1">
    <source>
        <dbReference type="SAM" id="Phobius"/>
    </source>
</evidence>
<keyword evidence="1" id="KW-1133">Transmembrane helix</keyword>
<feature type="transmembrane region" description="Helical" evidence="1">
    <location>
        <begin position="88"/>
        <end position="105"/>
    </location>
</feature>
<gene>
    <name evidence="2" type="ORF">NCTC11636_00514</name>
</gene>
<dbReference type="EMBL" id="LR134350">
    <property type="protein sequence ID" value="VEG26415.1"/>
    <property type="molecule type" value="Genomic_DNA"/>
</dbReference>
<sequence>MSAPATGRGPRGTRRGGGLEAVGAESFDVSEAVGGWRGVLESAAPTVVFVTVLALRPDALLVALGASLALSAVCLLARLVAGQPLTQVLGGAVLALISAAWAWRTGHASNFYATGLIINAVMLAVTAGSIALRRPLVGVFIELWRTASGQGDGEDDESAQARARASWRTDPDLEGLRRRYAVATAVLCGMFALRLVVEVPLYLMGDPALGALGIARIVLGVPLYALTLWFAWRIARPAAAGTAAESG</sequence>
<dbReference type="KEGG" id="ahw:NCTC11636_00514"/>
<keyword evidence="3" id="KW-1185">Reference proteome</keyword>
<evidence type="ECO:0000313" key="3">
    <source>
        <dbReference type="Proteomes" id="UP000266895"/>
    </source>
</evidence>
<reference evidence="2 3" key="1">
    <citation type="submission" date="2018-12" db="EMBL/GenBank/DDBJ databases">
        <authorList>
            <consortium name="Pathogen Informatics"/>
        </authorList>
    </citation>
    <scope>NUCLEOTIDE SEQUENCE [LARGE SCALE GENOMIC DNA]</scope>
    <source>
        <strain evidence="2 3">NCTC11636</strain>
    </source>
</reference>
<organism evidence="2 3">
    <name type="scientific">Actinomyces howellii</name>
    <dbReference type="NCBI Taxonomy" id="52771"/>
    <lineage>
        <taxon>Bacteria</taxon>
        <taxon>Bacillati</taxon>
        <taxon>Actinomycetota</taxon>
        <taxon>Actinomycetes</taxon>
        <taxon>Actinomycetales</taxon>
        <taxon>Actinomycetaceae</taxon>
        <taxon>Actinomyces</taxon>
    </lineage>
</organism>
<feature type="transmembrane region" description="Helical" evidence="1">
    <location>
        <begin position="180"/>
        <end position="197"/>
    </location>
</feature>
<feature type="transmembrane region" description="Helical" evidence="1">
    <location>
        <begin position="111"/>
        <end position="132"/>
    </location>
</feature>
<dbReference type="Proteomes" id="UP000266895">
    <property type="component" value="Chromosome"/>
</dbReference>
<keyword evidence="1" id="KW-0812">Transmembrane</keyword>
<keyword evidence="1" id="KW-0472">Membrane</keyword>
<dbReference type="AlphaFoldDB" id="A0A448HE59"/>
<dbReference type="InterPro" id="IPR016566">
    <property type="entry name" value="UCP010219"/>
</dbReference>
<feature type="transmembrane region" description="Helical" evidence="1">
    <location>
        <begin position="209"/>
        <end position="232"/>
    </location>
</feature>
<feature type="transmembrane region" description="Helical" evidence="1">
    <location>
        <begin position="59"/>
        <end position="81"/>
    </location>
</feature>